<dbReference type="Pfam" id="PF06574">
    <property type="entry name" value="FAD_syn"/>
    <property type="match status" value="1"/>
</dbReference>
<dbReference type="SUPFAM" id="SSF82114">
    <property type="entry name" value="Riboflavin kinase-like"/>
    <property type="match status" value="1"/>
</dbReference>
<evidence type="ECO:0000259" key="16">
    <source>
        <dbReference type="SMART" id="SM00904"/>
    </source>
</evidence>
<dbReference type="InterPro" id="IPR023468">
    <property type="entry name" value="Riboflavin_kinase"/>
</dbReference>
<dbReference type="RefSeq" id="WP_184678925.1">
    <property type="nucleotide sequence ID" value="NZ_JACHGY010000001.1"/>
</dbReference>
<dbReference type="SUPFAM" id="SSF52374">
    <property type="entry name" value="Nucleotidylyl transferase"/>
    <property type="match status" value="1"/>
</dbReference>
<dbReference type="InterPro" id="IPR015864">
    <property type="entry name" value="FAD_synthase"/>
</dbReference>
<dbReference type="GO" id="GO:0005524">
    <property type="term" value="F:ATP binding"/>
    <property type="evidence" value="ECO:0007669"/>
    <property type="project" value="UniProtKB-UniRule"/>
</dbReference>
<dbReference type="Gene3D" id="2.40.30.30">
    <property type="entry name" value="Riboflavin kinase-like"/>
    <property type="match status" value="1"/>
</dbReference>
<evidence type="ECO:0000256" key="15">
    <source>
        <dbReference type="PIRNR" id="PIRNR004491"/>
    </source>
</evidence>
<sequence length="333" mass="36170">MSDRTVLTLGNFDGPHVGHLAILNKARSLAEPHGARVVAITFDPPPIQVLRPGQEPPMLVPIDQRIARLKRGGADQVQVLRPTPELLAQSAEQFMTGLVEEHHPVAIVEGPDFRFGKGREGDMQKLAELGKQHDFEAVLVPRVEAPLSDLQLAPVSSSLVRWLVGRGRVADAAACLGQPFSLTAEVVKGEQRGRQLGIPTANLDPQQIAPFIVPADGVYAGVAEVPGVSDGNEIQAYAAAISIGVKPTFGRKELTVEAHLLDTPTPLEAFDLYGKKLTLHVARWVRDQYPFPGVEALREQLLRDIEQTRQWHAAGTMMPIAAESSSYPFKVKA</sequence>
<evidence type="ECO:0000256" key="9">
    <source>
        <dbReference type="ARBA" id="ARBA00022777"/>
    </source>
</evidence>
<comment type="pathway">
    <text evidence="3 15">Cofactor biosynthesis; FMN biosynthesis; FMN from riboflavin (ATP route): step 1/1.</text>
</comment>
<dbReference type="EC" id="2.7.1.26" evidence="15"/>
<dbReference type="InterPro" id="IPR002606">
    <property type="entry name" value="Riboflavin_kinase_bac"/>
</dbReference>
<evidence type="ECO:0000313" key="17">
    <source>
        <dbReference type="EMBL" id="MBB6431460.1"/>
    </source>
</evidence>
<dbReference type="InterPro" id="IPR023465">
    <property type="entry name" value="Riboflavin_kinase_dom_sf"/>
</dbReference>
<evidence type="ECO:0000256" key="7">
    <source>
        <dbReference type="ARBA" id="ARBA00022695"/>
    </source>
</evidence>
<keyword evidence="8 15" id="KW-0547">Nucleotide-binding</keyword>
<dbReference type="GO" id="GO:0008531">
    <property type="term" value="F:riboflavin kinase activity"/>
    <property type="evidence" value="ECO:0007669"/>
    <property type="project" value="UniProtKB-UniRule"/>
</dbReference>
<dbReference type="GO" id="GO:0006747">
    <property type="term" value="P:FAD biosynthetic process"/>
    <property type="evidence" value="ECO:0007669"/>
    <property type="project" value="UniProtKB-UniRule"/>
</dbReference>
<name>A0A7X0LLF8_9BACT</name>
<keyword evidence="11 15" id="KW-0067">ATP-binding</keyword>
<evidence type="ECO:0000256" key="14">
    <source>
        <dbReference type="ARBA" id="ARBA00049494"/>
    </source>
</evidence>
<dbReference type="EC" id="2.7.7.2" evidence="15"/>
<keyword evidence="9 15" id="KW-0418">Kinase</keyword>
<dbReference type="GO" id="GO:0003919">
    <property type="term" value="F:FMN adenylyltransferase activity"/>
    <property type="evidence" value="ECO:0007669"/>
    <property type="project" value="UniProtKB-UniRule"/>
</dbReference>
<dbReference type="PANTHER" id="PTHR22749:SF6">
    <property type="entry name" value="RIBOFLAVIN KINASE"/>
    <property type="match status" value="1"/>
</dbReference>
<evidence type="ECO:0000256" key="5">
    <source>
        <dbReference type="ARBA" id="ARBA00022643"/>
    </source>
</evidence>
<evidence type="ECO:0000256" key="13">
    <source>
        <dbReference type="ARBA" id="ARBA00047880"/>
    </source>
</evidence>
<evidence type="ECO:0000256" key="11">
    <source>
        <dbReference type="ARBA" id="ARBA00022840"/>
    </source>
</evidence>
<dbReference type="Proteomes" id="UP000541810">
    <property type="component" value="Unassembled WGS sequence"/>
</dbReference>
<evidence type="ECO:0000256" key="8">
    <source>
        <dbReference type="ARBA" id="ARBA00022741"/>
    </source>
</evidence>
<comment type="function">
    <text evidence="1">Catalyzes the phosphorylation of riboflavin to FMN followed by the adenylation of FMN to FAD.</text>
</comment>
<dbReference type="SMART" id="SM00904">
    <property type="entry name" value="Flavokinase"/>
    <property type="match status" value="1"/>
</dbReference>
<reference evidence="17 18" key="1">
    <citation type="submission" date="2020-08" db="EMBL/GenBank/DDBJ databases">
        <title>Genomic Encyclopedia of Type Strains, Phase IV (KMG-IV): sequencing the most valuable type-strain genomes for metagenomic binning, comparative biology and taxonomic classification.</title>
        <authorList>
            <person name="Goeker M."/>
        </authorList>
    </citation>
    <scope>NUCLEOTIDE SEQUENCE [LARGE SCALE GENOMIC DNA]</scope>
    <source>
        <strain evidence="17 18">DSM 103725</strain>
    </source>
</reference>
<keyword evidence="10 15" id="KW-0274">FAD</keyword>
<dbReference type="Pfam" id="PF01687">
    <property type="entry name" value="Flavokinase"/>
    <property type="match status" value="1"/>
</dbReference>
<evidence type="ECO:0000256" key="3">
    <source>
        <dbReference type="ARBA" id="ARBA00005201"/>
    </source>
</evidence>
<dbReference type="InterPro" id="IPR015865">
    <property type="entry name" value="Riboflavin_kinase_bac/euk"/>
</dbReference>
<gene>
    <name evidence="17" type="ORF">HNQ40_003266</name>
</gene>
<keyword evidence="4 15" id="KW-0285">Flavoprotein</keyword>
<comment type="pathway">
    <text evidence="2 15">Cofactor biosynthesis; FAD biosynthesis; FAD from FMN: step 1/1.</text>
</comment>
<evidence type="ECO:0000256" key="12">
    <source>
        <dbReference type="ARBA" id="ARBA00023268"/>
    </source>
</evidence>
<keyword evidence="12" id="KW-0511">Multifunctional enzyme</keyword>
<dbReference type="UniPathway" id="UPA00276">
    <property type="reaction ID" value="UER00406"/>
</dbReference>
<keyword evidence="7 15" id="KW-0548">Nucleotidyltransferase</keyword>
<dbReference type="GO" id="GO:0009398">
    <property type="term" value="P:FMN biosynthetic process"/>
    <property type="evidence" value="ECO:0007669"/>
    <property type="project" value="UniProtKB-UniRule"/>
</dbReference>
<dbReference type="CDD" id="cd02064">
    <property type="entry name" value="FAD_synthetase_N"/>
    <property type="match status" value="1"/>
</dbReference>
<comment type="catalytic activity">
    <reaction evidence="14 15">
        <text>FMN + ATP + H(+) = FAD + diphosphate</text>
        <dbReference type="Rhea" id="RHEA:17237"/>
        <dbReference type="ChEBI" id="CHEBI:15378"/>
        <dbReference type="ChEBI" id="CHEBI:30616"/>
        <dbReference type="ChEBI" id="CHEBI:33019"/>
        <dbReference type="ChEBI" id="CHEBI:57692"/>
        <dbReference type="ChEBI" id="CHEBI:58210"/>
        <dbReference type="EC" id="2.7.7.2"/>
    </reaction>
</comment>
<dbReference type="EMBL" id="JACHGY010000001">
    <property type="protein sequence ID" value="MBB6431460.1"/>
    <property type="molecule type" value="Genomic_DNA"/>
</dbReference>
<dbReference type="InterPro" id="IPR014729">
    <property type="entry name" value="Rossmann-like_a/b/a_fold"/>
</dbReference>
<evidence type="ECO:0000256" key="6">
    <source>
        <dbReference type="ARBA" id="ARBA00022679"/>
    </source>
</evidence>
<dbReference type="PIRSF" id="PIRSF004491">
    <property type="entry name" value="FAD_Synth"/>
    <property type="match status" value="1"/>
</dbReference>
<comment type="catalytic activity">
    <reaction evidence="13 15">
        <text>riboflavin + ATP = FMN + ADP + H(+)</text>
        <dbReference type="Rhea" id="RHEA:14357"/>
        <dbReference type="ChEBI" id="CHEBI:15378"/>
        <dbReference type="ChEBI" id="CHEBI:30616"/>
        <dbReference type="ChEBI" id="CHEBI:57986"/>
        <dbReference type="ChEBI" id="CHEBI:58210"/>
        <dbReference type="ChEBI" id="CHEBI:456216"/>
        <dbReference type="EC" id="2.7.1.26"/>
    </reaction>
</comment>
<dbReference type="InterPro" id="IPR004821">
    <property type="entry name" value="Cyt_trans-like"/>
</dbReference>
<keyword evidence="6 15" id="KW-0808">Transferase</keyword>
<feature type="domain" description="Riboflavin kinase" evidence="16">
    <location>
        <begin position="175"/>
        <end position="313"/>
    </location>
</feature>
<organism evidence="17 18">
    <name type="scientific">Algisphaera agarilytica</name>
    <dbReference type="NCBI Taxonomy" id="1385975"/>
    <lineage>
        <taxon>Bacteria</taxon>
        <taxon>Pseudomonadati</taxon>
        <taxon>Planctomycetota</taxon>
        <taxon>Phycisphaerae</taxon>
        <taxon>Phycisphaerales</taxon>
        <taxon>Phycisphaeraceae</taxon>
        <taxon>Algisphaera</taxon>
    </lineage>
</organism>
<evidence type="ECO:0000256" key="4">
    <source>
        <dbReference type="ARBA" id="ARBA00022630"/>
    </source>
</evidence>
<dbReference type="GO" id="GO:0009231">
    <property type="term" value="P:riboflavin biosynthetic process"/>
    <property type="evidence" value="ECO:0007669"/>
    <property type="project" value="InterPro"/>
</dbReference>
<proteinExistence type="inferred from homology"/>
<comment type="similarity">
    <text evidence="15">Belongs to the ribF family.</text>
</comment>
<dbReference type="Gene3D" id="3.40.50.620">
    <property type="entry name" value="HUPs"/>
    <property type="match status" value="1"/>
</dbReference>
<dbReference type="AlphaFoldDB" id="A0A7X0LLF8"/>
<evidence type="ECO:0000256" key="1">
    <source>
        <dbReference type="ARBA" id="ARBA00002121"/>
    </source>
</evidence>
<evidence type="ECO:0000256" key="2">
    <source>
        <dbReference type="ARBA" id="ARBA00004726"/>
    </source>
</evidence>
<dbReference type="NCBIfam" id="TIGR00125">
    <property type="entry name" value="cyt_tran_rel"/>
    <property type="match status" value="1"/>
</dbReference>
<protein>
    <recommendedName>
        <fullName evidence="15">Riboflavin biosynthesis protein</fullName>
    </recommendedName>
    <domain>
        <recommendedName>
            <fullName evidence="15">Riboflavin kinase</fullName>
            <ecNumber evidence="15">2.7.1.26</ecNumber>
        </recommendedName>
        <alternativeName>
            <fullName evidence="15">Flavokinase</fullName>
        </alternativeName>
    </domain>
    <domain>
        <recommendedName>
            <fullName evidence="15">FMN adenylyltransferase</fullName>
            <ecNumber evidence="15">2.7.7.2</ecNumber>
        </recommendedName>
        <alternativeName>
            <fullName evidence="15">FAD pyrophosphorylase</fullName>
        </alternativeName>
        <alternativeName>
            <fullName evidence="15">FAD synthase</fullName>
        </alternativeName>
    </domain>
</protein>
<keyword evidence="18" id="KW-1185">Reference proteome</keyword>
<keyword evidence="5 15" id="KW-0288">FMN</keyword>
<dbReference type="UniPathway" id="UPA00277">
    <property type="reaction ID" value="UER00407"/>
</dbReference>
<comment type="caution">
    <text evidence="17">The sequence shown here is derived from an EMBL/GenBank/DDBJ whole genome shotgun (WGS) entry which is preliminary data.</text>
</comment>
<evidence type="ECO:0000313" key="18">
    <source>
        <dbReference type="Proteomes" id="UP000541810"/>
    </source>
</evidence>
<dbReference type="PANTHER" id="PTHR22749">
    <property type="entry name" value="RIBOFLAVIN KINASE/FMN ADENYLYLTRANSFERASE"/>
    <property type="match status" value="1"/>
</dbReference>
<evidence type="ECO:0000256" key="10">
    <source>
        <dbReference type="ARBA" id="ARBA00022827"/>
    </source>
</evidence>
<accession>A0A7X0LLF8</accession>